<comment type="subcellular location">
    <subcellularLocation>
        <location evidence="1">Nucleus</location>
    </subcellularLocation>
</comment>
<feature type="compositionally biased region" description="Acidic residues" evidence="6">
    <location>
        <begin position="131"/>
        <end position="144"/>
    </location>
</feature>
<dbReference type="Proteomes" id="UP001164746">
    <property type="component" value="Chromosome 3"/>
</dbReference>
<evidence type="ECO:0000256" key="5">
    <source>
        <dbReference type="ARBA" id="ARBA00023242"/>
    </source>
</evidence>
<evidence type="ECO:0000256" key="4">
    <source>
        <dbReference type="ARBA" id="ARBA00023163"/>
    </source>
</evidence>
<feature type="region of interest" description="Disordered" evidence="6">
    <location>
        <begin position="116"/>
        <end position="160"/>
    </location>
</feature>
<feature type="compositionally biased region" description="Basic and acidic residues" evidence="6">
    <location>
        <begin position="116"/>
        <end position="125"/>
    </location>
</feature>
<feature type="domain" description="MRG" evidence="7">
    <location>
        <begin position="148"/>
        <end position="207"/>
    </location>
</feature>
<feature type="domain" description="MSL3 chromodomain-like" evidence="8">
    <location>
        <begin position="10"/>
        <end position="87"/>
    </location>
</feature>
<evidence type="ECO:0000259" key="8">
    <source>
        <dbReference type="Pfam" id="PF22732"/>
    </source>
</evidence>
<accession>A0ABY7DV15</accession>
<keyword evidence="2" id="KW-0156">Chromatin regulator</keyword>
<keyword evidence="10" id="KW-1185">Reference proteome</keyword>
<dbReference type="PANTHER" id="PTHR10880:SF15">
    <property type="entry name" value="MSL COMPLEX SUBUNIT 3"/>
    <property type="match status" value="1"/>
</dbReference>
<feature type="region of interest" description="Disordered" evidence="6">
    <location>
        <begin position="233"/>
        <end position="381"/>
    </location>
</feature>
<dbReference type="Gene3D" id="1.10.274.30">
    <property type="entry name" value="MRG domain"/>
    <property type="match status" value="1"/>
</dbReference>
<dbReference type="Gene3D" id="2.30.30.140">
    <property type="match status" value="1"/>
</dbReference>
<evidence type="ECO:0000256" key="3">
    <source>
        <dbReference type="ARBA" id="ARBA00023015"/>
    </source>
</evidence>
<feature type="compositionally biased region" description="Basic and acidic residues" evidence="6">
    <location>
        <begin position="291"/>
        <end position="333"/>
    </location>
</feature>
<evidence type="ECO:0000256" key="1">
    <source>
        <dbReference type="ARBA" id="ARBA00004123"/>
    </source>
</evidence>
<dbReference type="PANTHER" id="PTHR10880">
    <property type="entry name" value="MORTALITY FACTOR 4-LIKE PROTEIN"/>
    <property type="match status" value="1"/>
</dbReference>
<feature type="compositionally biased region" description="Basic and acidic residues" evidence="6">
    <location>
        <begin position="145"/>
        <end position="154"/>
    </location>
</feature>
<dbReference type="InterPro" id="IPR053820">
    <property type="entry name" value="MSL3_chromo-like"/>
</dbReference>
<sequence length="463" mass="52721">MSTRGVKFNFEPGEFVLCFEPDPTKARVIYEAKILDTTVYRDEEGKRKPGYHIHFLRWNNSWDRIVGEQLVLKTTDENRLLMKQLAEVTKKSIKNKTRRRRIHDILSSAFSGKTPFEHELQKEDEQTTDSNDTDESTEETDSSESDTKMEESKRSLRGVPSSDIEIPEALKAVLDKDYFAVNQDGKYVRLPAEVNVVTVLESFVKTFMMDFWSPDYDRTHLCHQPPKIAIERIQSDDSPLLKSPRSHTSSIPTPGDESCPKLPKYSPSVEEDDEVTFNPTSMTPRRILRSRGSESGKKLDFEKHAEVKEEKKEPVEQLPRKRRCSDRQDEPLKRRALRSCRKCSEDSNDSEESKPETIMSEPAKSTSQQKTEKEEPSPPLLIPCNMLGTRPQGGVERVGEKGAPGSVDSVGDSGREILATILQWQLLPPEALNQLPTPPALLYGPVHLLRLFASHVWMWEGEG</sequence>
<dbReference type="InterPro" id="IPR026541">
    <property type="entry name" value="MRG_dom"/>
</dbReference>
<evidence type="ECO:0000256" key="2">
    <source>
        <dbReference type="ARBA" id="ARBA00022853"/>
    </source>
</evidence>
<protein>
    <submittedName>
        <fullName evidence="9">MS3L1-like protein</fullName>
    </submittedName>
</protein>
<keyword evidence="3" id="KW-0805">Transcription regulation</keyword>
<organism evidence="9 10">
    <name type="scientific">Mya arenaria</name>
    <name type="common">Soft-shell clam</name>
    <dbReference type="NCBI Taxonomy" id="6604"/>
    <lineage>
        <taxon>Eukaryota</taxon>
        <taxon>Metazoa</taxon>
        <taxon>Spiralia</taxon>
        <taxon>Lophotrochozoa</taxon>
        <taxon>Mollusca</taxon>
        <taxon>Bivalvia</taxon>
        <taxon>Autobranchia</taxon>
        <taxon>Heteroconchia</taxon>
        <taxon>Euheterodonta</taxon>
        <taxon>Imparidentia</taxon>
        <taxon>Neoheterodontei</taxon>
        <taxon>Myida</taxon>
        <taxon>Myoidea</taxon>
        <taxon>Myidae</taxon>
        <taxon>Mya</taxon>
    </lineage>
</organism>
<evidence type="ECO:0000313" key="10">
    <source>
        <dbReference type="Proteomes" id="UP001164746"/>
    </source>
</evidence>
<keyword evidence="4" id="KW-0804">Transcription</keyword>
<reference evidence="9" key="1">
    <citation type="submission" date="2022-11" db="EMBL/GenBank/DDBJ databases">
        <title>Centuries of genome instability and evolution in soft-shell clam transmissible cancer (bioRxiv).</title>
        <authorList>
            <person name="Hart S.F.M."/>
            <person name="Yonemitsu M.A."/>
            <person name="Giersch R.M."/>
            <person name="Beal B.F."/>
            <person name="Arriagada G."/>
            <person name="Davis B.W."/>
            <person name="Ostrander E.A."/>
            <person name="Goff S.P."/>
            <person name="Metzger M.J."/>
        </authorList>
    </citation>
    <scope>NUCLEOTIDE SEQUENCE</scope>
    <source>
        <strain evidence="9">MELC-2E11</strain>
        <tissue evidence="9">Siphon/mantle</tissue>
    </source>
</reference>
<evidence type="ECO:0000313" key="9">
    <source>
        <dbReference type="EMBL" id="WAQ99943.1"/>
    </source>
</evidence>
<evidence type="ECO:0000256" key="6">
    <source>
        <dbReference type="SAM" id="MobiDB-lite"/>
    </source>
</evidence>
<keyword evidence="5" id="KW-0539">Nucleus</keyword>
<name>A0ABY7DV15_MYAAR</name>
<dbReference type="InterPro" id="IPR038217">
    <property type="entry name" value="MRG_C_sf"/>
</dbReference>
<proteinExistence type="predicted"/>
<dbReference type="EMBL" id="CP111014">
    <property type="protein sequence ID" value="WAQ99943.1"/>
    <property type="molecule type" value="Genomic_DNA"/>
</dbReference>
<dbReference type="SUPFAM" id="SSF54160">
    <property type="entry name" value="Chromo domain-like"/>
    <property type="match status" value="1"/>
</dbReference>
<dbReference type="PROSITE" id="PS51640">
    <property type="entry name" value="MRG"/>
    <property type="match status" value="1"/>
</dbReference>
<dbReference type="Pfam" id="PF22732">
    <property type="entry name" value="MSL3_chromo-like"/>
    <property type="match status" value="1"/>
</dbReference>
<dbReference type="Pfam" id="PF05712">
    <property type="entry name" value="MRG"/>
    <property type="match status" value="1"/>
</dbReference>
<evidence type="ECO:0000259" key="7">
    <source>
        <dbReference type="Pfam" id="PF05712"/>
    </source>
</evidence>
<dbReference type="InterPro" id="IPR008676">
    <property type="entry name" value="MRG"/>
</dbReference>
<gene>
    <name evidence="9" type="ORF">MAR_024316</name>
</gene>
<dbReference type="InterPro" id="IPR016197">
    <property type="entry name" value="Chromo-like_dom_sf"/>
</dbReference>